<comment type="caution">
    <text evidence="1">The sequence shown here is derived from an EMBL/GenBank/DDBJ whole genome shotgun (WGS) entry which is preliminary data.</text>
</comment>
<evidence type="ECO:0000313" key="2">
    <source>
        <dbReference type="Proteomes" id="UP000593565"/>
    </source>
</evidence>
<organism evidence="1 2">
    <name type="scientific">Ameiurus melas</name>
    <name type="common">Black bullhead</name>
    <name type="synonym">Silurus melas</name>
    <dbReference type="NCBI Taxonomy" id="219545"/>
    <lineage>
        <taxon>Eukaryota</taxon>
        <taxon>Metazoa</taxon>
        <taxon>Chordata</taxon>
        <taxon>Craniata</taxon>
        <taxon>Vertebrata</taxon>
        <taxon>Euteleostomi</taxon>
        <taxon>Actinopterygii</taxon>
        <taxon>Neopterygii</taxon>
        <taxon>Teleostei</taxon>
        <taxon>Ostariophysi</taxon>
        <taxon>Siluriformes</taxon>
        <taxon>Ictaluridae</taxon>
        <taxon>Ameiurus</taxon>
    </lineage>
</organism>
<dbReference type="Proteomes" id="UP000593565">
    <property type="component" value="Unassembled WGS sequence"/>
</dbReference>
<evidence type="ECO:0000313" key="1">
    <source>
        <dbReference type="EMBL" id="KAF4089912.1"/>
    </source>
</evidence>
<proteinExistence type="predicted"/>
<protein>
    <submittedName>
        <fullName evidence="1">Uncharacterized protein</fullName>
    </submittedName>
</protein>
<sequence>MLLKALALPHEHSALCGCPRWRTRRSGPAASKPCQDHMALHVTVLQTHRRHVECPLPRAPSLLGPVPGSPLACRKRAIPKTTSYRLFHFLIRPFLCMRTILVLAGLPSEMKGTAGIPFSWYGLFQGQYVSYP</sequence>
<keyword evidence="2" id="KW-1185">Reference proteome</keyword>
<reference evidence="1 2" key="1">
    <citation type="submission" date="2020-02" db="EMBL/GenBank/DDBJ databases">
        <title>A chromosome-scale genome assembly of the black bullhead catfish (Ameiurus melas).</title>
        <authorList>
            <person name="Wen M."/>
            <person name="Zham M."/>
            <person name="Cabau C."/>
            <person name="Klopp C."/>
            <person name="Donnadieu C."/>
            <person name="Roques C."/>
            <person name="Bouchez O."/>
            <person name="Lampietro C."/>
            <person name="Jouanno E."/>
            <person name="Herpin A."/>
            <person name="Louis A."/>
            <person name="Berthelot C."/>
            <person name="Parey E."/>
            <person name="Roest-Crollius H."/>
            <person name="Braasch I."/>
            <person name="Postlethwait J."/>
            <person name="Robinson-Rechavi M."/>
            <person name="Echchiki A."/>
            <person name="Begum T."/>
            <person name="Montfort J."/>
            <person name="Schartl M."/>
            <person name="Bobe J."/>
            <person name="Guiguen Y."/>
        </authorList>
    </citation>
    <scope>NUCLEOTIDE SEQUENCE [LARGE SCALE GENOMIC DNA]</scope>
    <source>
        <strain evidence="1">M_S1</strain>
        <tissue evidence="1">Blood</tissue>
    </source>
</reference>
<dbReference type="EMBL" id="JAAGNN010000004">
    <property type="protein sequence ID" value="KAF4089912.1"/>
    <property type="molecule type" value="Genomic_DNA"/>
</dbReference>
<name>A0A7J6B4C0_AMEME</name>
<gene>
    <name evidence="1" type="ORF">AMELA_G00043580</name>
</gene>
<dbReference type="AlphaFoldDB" id="A0A7J6B4C0"/>
<accession>A0A7J6B4C0</accession>